<sequence length="66" mass="7447">MNIIIIDLRNRSNPFLSLCNNFKRLCQNIICRSFSLINAELRLPVIDVVVVVVVDDDNGNGCNIDN</sequence>
<reference evidence="1 2" key="2">
    <citation type="journal article" date="2022" name="Mol. Biol. Evol.">
        <title>Comparative Genomics Reveals Insights into the Divergent Evolution of Astigmatic Mites and Household Pest Adaptations.</title>
        <authorList>
            <person name="Xiong Q."/>
            <person name="Wan A.T."/>
            <person name="Liu X."/>
            <person name="Fung C.S."/>
            <person name="Xiao X."/>
            <person name="Malainual N."/>
            <person name="Hou J."/>
            <person name="Wang L."/>
            <person name="Wang M."/>
            <person name="Yang K.Y."/>
            <person name="Cui Y."/>
            <person name="Leung E.L."/>
            <person name="Nong W."/>
            <person name="Shin S.K."/>
            <person name="Au S.W."/>
            <person name="Jeong K.Y."/>
            <person name="Chew F.T."/>
            <person name="Hui J.H."/>
            <person name="Leung T.F."/>
            <person name="Tungtrongchitr A."/>
            <person name="Zhong N."/>
            <person name="Liu Z."/>
            <person name="Tsui S.K."/>
        </authorList>
    </citation>
    <scope>NUCLEOTIDE SEQUENCE [LARGE SCALE GENOMIC DNA]</scope>
    <source>
        <strain evidence="1">Derp</strain>
    </source>
</reference>
<organism evidence="1 2">
    <name type="scientific">Dermatophagoides pteronyssinus</name>
    <name type="common">European house dust mite</name>
    <dbReference type="NCBI Taxonomy" id="6956"/>
    <lineage>
        <taxon>Eukaryota</taxon>
        <taxon>Metazoa</taxon>
        <taxon>Ecdysozoa</taxon>
        <taxon>Arthropoda</taxon>
        <taxon>Chelicerata</taxon>
        <taxon>Arachnida</taxon>
        <taxon>Acari</taxon>
        <taxon>Acariformes</taxon>
        <taxon>Sarcoptiformes</taxon>
        <taxon>Astigmata</taxon>
        <taxon>Psoroptidia</taxon>
        <taxon>Analgoidea</taxon>
        <taxon>Pyroglyphidae</taxon>
        <taxon>Dermatophagoidinae</taxon>
        <taxon>Dermatophagoides</taxon>
    </lineage>
</organism>
<evidence type="ECO:0000313" key="1">
    <source>
        <dbReference type="EMBL" id="KAH9413374.1"/>
    </source>
</evidence>
<proteinExistence type="predicted"/>
<dbReference type="Proteomes" id="UP000887458">
    <property type="component" value="Unassembled WGS sequence"/>
</dbReference>
<gene>
    <name evidence="1" type="ORF">DERP_007850</name>
</gene>
<keyword evidence="2" id="KW-1185">Reference proteome</keyword>
<accession>A0ABQ8IST5</accession>
<dbReference type="EMBL" id="NJHN03000121">
    <property type="protein sequence ID" value="KAH9413374.1"/>
    <property type="molecule type" value="Genomic_DNA"/>
</dbReference>
<comment type="caution">
    <text evidence="1">The sequence shown here is derived from an EMBL/GenBank/DDBJ whole genome shotgun (WGS) entry which is preliminary data.</text>
</comment>
<evidence type="ECO:0000313" key="2">
    <source>
        <dbReference type="Proteomes" id="UP000887458"/>
    </source>
</evidence>
<name>A0ABQ8IST5_DERPT</name>
<protein>
    <submittedName>
        <fullName evidence="1">Uncharacterized protein</fullName>
    </submittedName>
</protein>
<reference evidence="1 2" key="1">
    <citation type="journal article" date="2018" name="J. Allergy Clin. Immunol.">
        <title>High-quality assembly of Dermatophagoides pteronyssinus genome and transcriptome reveals a wide range of novel allergens.</title>
        <authorList>
            <person name="Liu X.Y."/>
            <person name="Yang K.Y."/>
            <person name="Wang M.Q."/>
            <person name="Kwok J.S."/>
            <person name="Zeng X."/>
            <person name="Yang Z."/>
            <person name="Xiao X.J."/>
            <person name="Lau C.P."/>
            <person name="Li Y."/>
            <person name="Huang Z.M."/>
            <person name="Ba J.G."/>
            <person name="Yim A.K."/>
            <person name="Ouyang C.Y."/>
            <person name="Ngai S.M."/>
            <person name="Chan T.F."/>
            <person name="Leung E.L."/>
            <person name="Liu L."/>
            <person name="Liu Z.G."/>
            <person name="Tsui S.K."/>
        </authorList>
    </citation>
    <scope>NUCLEOTIDE SEQUENCE [LARGE SCALE GENOMIC DNA]</scope>
    <source>
        <strain evidence="1">Derp</strain>
    </source>
</reference>